<dbReference type="InterPro" id="IPR054243">
    <property type="entry name" value="DUF6970"/>
</dbReference>
<evidence type="ECO:0000313" key="3">
    <source>
        <dbReference type="Proteomes" id="UP001497416"/>
    </source>
</evidence>
<feature type="domain" description="DUF6970" evidence="1">
    <location>
        <begin position="47"/>
        <end position="119"/>
    </location>
</feature>
<name>A0ABP1EHU2_9FLAO</name>
<sequence>MRTVLKLICFALILGACNKDEEIKETCLVDNPLEELFWLKQIKTGLEQSAAAGKAEIYEYTYKQQRVFSVNSCVGCSDSKTDVYNCGGNIMCEFGGIAGLNTCPDFDSQATNKKLLWKNHDQPIIDKDVYDNTTTDNYSITNIELNDDTLKISISFSGCSPDSDRIYLVDSESVLESTPPQRLLKLEFFKEESCLAAFNRILEFNINNLQVSSINELNLSIEGWNNNITYQY</sequence>
<dbReference type="Pfam" id="PF22311">
    <property type="entry name" value="DUF6970"/>
    <property type="match status" value="1"/>
</dbReference>
<comment type="caution">
    <text evidence="2">The sequence shown here is derived from an EMBL/GenBank/DDBJ whole genome shotgun (WGS) entry which is preliminary data.</text>
</comment>
<gene>
    <name evidence="2" type="ORF">T190607A01A_11020</name>
</gene>
<dbReference type="PROSITE" id="PS51257">
    <property type="entry name" value="PROKAR_LIPOPROTEIN"/>
    <property type="match status" value="1"/>
</dbReference>
<dbReference type="RefSeq" id="WP_348710790.1">
    <property type="nucleotide sequence ID" value="NZ_CAXIXY010000003.1"/>
</dbReference>
<evidence type="ECO:0000259" key="1">
    <source>
        <dbReference type="Pfam" id="PF22311"/>
    </source>
</evidence>
<dbReference type="EMBL" id="CAXIXY010000003">
    <property type="protein sequence ID" value="CAL2080382.1"/>
    <property type="molecule type" value="Genomic_DNA"/>
</dbReference>
<protein>
    <recommendedName>
        <fullName evidence="1">DUF6970 domain-containing protein</fullName>
    </recommendedName>
</protein>
<keyword evidence="3" id="KW-1185">Reference proteome</keyword>
<reference evidence="2 3" key="1">
    <citation type="submission" date="2024-05" db="EMBL/GenBank/DDBJ databases">
        <authorList>
            <person name="Duchaud E."/>
        </authorList>
    </citation>
    <scope>NUCLEOTIDE SEQUENCE [LARGE SCALE GENOMIC DNA]</scope>
    <source>
        <strain evidence="2">Ena-SAMPLE-TAB-13-05-2024-13:56:06:370-140302</strain>
    </source>
</reference>
<evidence type="ECO:0000313" key="2">
    <source>
        <dbReference type="EMBL" id="CAL2080382.1"/>
    </source>
</evidence>
<accession>A0ABP1EHU2</accession>
<proteinExistence type="predicted"/>
<organism evidence="2 3">
    <name type="scientific">Tenacibaculum platacis</name>
    <dbReference type="NCBI Taxonomy" id="3137852"/>
    <lineage>
        <taxon>Bacteria</taxon>
        <taxon>Pseudomonadati</taxon>
        <taxon>Bacteroidota</taxon>
        <taxon>Flavobacteriia</taxon>
        <taxon>Flavobacteriales</taxon>
        <taxon>Flavobacteriaceae</taxon>
        <taxon>Tenacibaculum</taxon>
    </lineage>
</organism>
<dbReference type="Proteomes" id="UP001497416">
    <property type="component" value="Unassembled WGS sequence"/>
</dbReference>